<gene>
    <name evidence="6" type="ORF">E0F98_03805</name>
</gene>
<dbReference type="PANTHER" id="PTHR35008">
    <property type="entry name" value="BLL4482 PROTEIN-RELATED"/>
    <property type="match status" value="1"/>
</dbReference>
<evidence type="ECO:0000256" key="1">
    <source>
        <dbReference type="ARBA" id="ARBA00022617"/>
    </source>
</evidence>
<dbReference type="SUPFAM" id="SSF46626">
    <property type="entry name" value="Cytochrome c"/>
    <property type="match status" value="1"/>
</dbReference>
<dbReference type="Gene3D" id="1.10.760.10">
    <property type="entry name" value="Cytochrome c-like domain"/>
    <property type="match status" value="1"/>
</dbReference>
<dbReference type="PROSITE" id="PS51007">
    <property type="entry name" value="CYTC"/>
    <property type="match status" value="1"/>
</dbReference>
<keyword evidence="2 4" id="KW-0479">Metal-binding</keyword>
<dbReference type="RefSeq" id="WP_132109257.1">
    <property type="nucleotide sequence ID" value="NZ_SMFO01000001.1"/>
</dbReference>
<evidence type="ECO:0000313" key="7">
    <source>
        <dbReference type="Proteomes" id="UP000294597"/>
    </source>
</evidence>
<feature type="domain" description="Cytochrome c" evidence="5">
    <location>
        <begin position="49"/>
        <end position="137"/>
    </location>
</feature>
<reference evidence="6 7" key="1">
    <citation type="submission" date="2019-03" db="EMBL/GenBank/DDBJ databases">
        <title>Flavobacterium TSA-D2 sp. nov., isolated from arctic soil.</title>
        <authorList>
            <person name="Chaudhary D.K."/>
        </authorList>
    </citation>
    <scope>NUCLEOTIDE SEQUENCE [LARGE SCALE GENOMIC DNA]</scope>
    <source>
        <strain evidence="6 7">TSA-D2</strain>
    </source>
</reference>
<dbReference type="AlphaFoldDB" id="A0A4R5D591"/>
<keyword evidence="7" id="KW-1185">Reference proteome</keyword>
<name>A0A4R5D591_9FLAO</name>
<keyword evidence="3 4" id="KW-0408">Iron</keyword>
<evidence type="ECO:0000256" key="3">
    <source>
        <dbReference type="ARBA" id="ARBA00023004"/>
    </source>
</evidence>
<dbReference type="GO" id="GO:0009055">
    <property type="term" value="F:electron transfer activity"/>
    <property type="evidence" value="ECO:0007669"/>
    <property type="project" value="InterPro"/>
</dbReference>
<evidence type="ECO:0000256" key="2">
    <source>
        <dbReference type="ARBA" id="ARBA00022723"/>
    </source>
</evidence>
<evidence type="ECO:0000259" key="5">
    <source>
        <dbReference type="PROSITE" id="PS51007"/>
    </source>
</evidence>
<dbReference type="GO" id="GO:0046872">
    <property type="term" value="F:metal ion binding"/>
    <property type="evidence" value="ECO:0007669"/>
    <property type="project" value="UniProtKB-KW"/>
</dbReference>
<keyword evidence="1 4" id="KW-0349">Heme</keyword>
<dbReference type="GO" id="GO:0020037">
    <property type="term" value="F:heme binding"/>
    <property type="evidence" value="ECO:0007669"/>
    <property type="project" value="InterPro"/>
</dbReference>
<dbReference type="InterPro" id="IPR009056">
    <property type="entry name" value="Cyt_c-like_dom"/>
</dbReference>
<dbReference type="EMBL" id="SMFO01000001">
    <property type="protein sequence ID" value="TDE06751.1"/>
    <property type="molecule type" value="Genomic_DNA"/>
</dbReference>
<comment type="caution">
    <text evidence="6">The sequence shown here is derived from an EMBL/GenBank/DDBJ whole genome shotgun (WGS) entry which is preliminary data.</text>
</comment>
<protein>
    <submittedName>
        <fullName evidence="6">Cytochrome c</fullName>
    </submittedName>
</protein>
<accession>A0A4R5D591</accession>
<dbReference type="InterPro" id="IPR051459">
    <property type="entry name" value="Cytochrome_c-type_DH"/>
</dbReference>
<dbReference type="Proteomes" id="UP000294597">
    <property type="component" value="Unassembled WGS sequence"/>
</dbReference>
<dbReference type="Pfam" id="PF00034">
    <property type="entry name" value="Cytochrom_C"/>
    <property type="match status" value="1"/>
</dbReference>
<organism evidence="6 7">
    <name type="scientific">Flavobacterium hiemivividum</name>
    <dbReference type="NCBI Taxonomy" id="2541734"/>
    <lineage>
        <taxon>Bacteria</taxon>
        <taxon>Pseudomonadati</taxon>
        <taxon>Bacteroidota</taxon>
        <taxon>Flavobacteriia</taxon>
        <taxon>Flavobacteriales</taxon>
        <taxon>Flavobacteriaceae</taxon>
        <taxon>Flavobacterium</taxon>
    </lineage>
</organism>
<sequence>MITKITLGIALFVSGGFCVFNPSPLLNTQSQNDYLPLKTVVQEKTPLQKSIENGKEVYADFCIQCHAGNGKGDATNFPPLDGSDWLTSKRAESIHAVKFGQKGEILVNKKKYNGNMPAMGLSNQEVADVMNYIMNSWSNKQSKMVTIGEVEAIKK</sequence>
<evidence type="ECO:0000313" key="6">
    <source>
        <dbReference type="EMBL" id="TDE06751.1"/>
    </source>
</evidence>
<dbReference type="InterPro" id="IPR036909">
    <property type="entry name" value="Cyt_c-like_dom_sf"/>
</dbReference>
<proteinExistence type="predicted"/>
<dbReference type="PANTHER" id="PTHR35008:SF4">
    <property type="entry name" value="BLL4482 PROTEIN"/>
    <property type="match status" value="1"/>
</dbReference>
<evidence type="ECO:0000256" key="4">
    <source>
        <dbReference type="PROSITE-ProRule" id="PRU00433"/>
    </source>
</evidence>